<keyword evidence="2" id="KW-1185">Reference proteome</keyword>
<dbReference type="Proteomes" id="UP000738349">
    <property type="component" value="Unassembled WGS sequence"/>
</dbReference>
<dbReference type="EMBL" id="JAGMUV010000025">
    <property type="protein sequence ID" value="KAH7120713.1"/>
    <property type="molecule type" value="Genomic_DNA"/>
</dbReference>
<organism evidence="1 2">
    <name type="scientific">Dactylonectria macrodidyma</name>
    <dbReference type="NCBI Taxonomy" id="307937"/>
    <lineage>
        <taxon>Eukaryota</taxon>
        <taxon>Fungi</taxon>
        <taxon>Dikarya</taxon>
        <taxon>Ascomycota</taxon>
        <taxon>Pezizomycotina</taxon>
        <taxon>Sordariomycetes</taxon>
        <taxon>Hypocreomycetidae</taxon>
        <taxon>Hypocreales</taxon>
        <taxon>Nectriaceae</taxon>
        <taxon>Dactylonectria</taxon>
    </lineage>
</organism>
<protein>
    <submittedName>
        <fullName evidence="1">Uncharacterized protein</fullName>
    </submittedName>
</protein>
<evidence type="ECO:0000313" key="2">
    <source>
        <dbReference type="Proteomes" id="UP000738349"/>
    </source>
</evidence>
<dbReference type="OrthoDB" id="5067270at2759"/>
<comment type="caution">
    <text evidence="1">The sequence shown here is derived from an EMBL/GenBank/DDBJ whole genome shotgun (WGS) entry which is preliminary data.</text>
</comment>
<evidence type="ECO:0000313" key="1">
    <source>
        <dbReference type="EMBL" id="KAH7120713.1"/>
    </source>
</evidence>
<reference evidence="1" key="1">
    <citation type="journal article" date="2021" name="Nat. Commun.">
        <title>Genetic determinants of endophytism in the Arabidopsis root mycobiome.</title>
        <authorList>
            <person name="Mesny F."/>
            <person name="Miyauchi S."/>
            <person name="Thiergart T."/>
            <person name="Pickel B."/>
            <person name="Atanasova L."/>
            <person name="Karlsson M."/>
            <person name="Huettel B."/>
            <person name="Barry K.W."/>
            <person name="Haridas S."/>
            <person name="Chen C."/>
            <person name="Bauer D."/>
            <person name="Andreopoulos W."/>
            <person name="Pangilinan J."/>
            <person name="LaButti K."/>
            <person name="Riley R."/>
            <person name="Lipzen A."/>
            <person name="Clum A."/>
            <person name="Drula E."/>
            <person name="Henrissat B."/>
            <person name="Kohler A."/>
            <person name="Grigoriev I.V."/>
            <person name="Martin F.M."/>
            <person name="Hacquard S."/>
        </authorList>
    </citation>
    <scope>NUCLEOTIDE SEQUENCE</scope>
    <source>
        <strain evidence="1">MPI-CAGE-AT-0147</strain>
    </source>
</reference>
<accession>A0A9P9DKA2</accession>
<name>A0A9P9DKA2_9HYPO</name>
<dbReference type="AlphaFoldDB" id="A0A9P9DKA2"/>
<sequence length="437" mass="48769">MSRKSCTSTMKMNEFEYDDETFQRYTGGGDLLIAISYFHSEHNPLFSLASLSTQSPTLSLSASKMSNDEEKVAFLRIGYTPNGYPLRVQAYIADLPLGGDIKRLTLRGPKIITTRNDDDHPGSVLAGNPVFDYQAGEIVWSCHGGPHSESPYNIVNVWRLGSHFSLESIEHTPLKANYLSASSLILENGGVASVGVAQKALLDDDAQTTITSARRVDNNKWTTFPFNTTSTASIGTGIQLFKPARAEIKYIYYLRVERPSSNIIHVDLVKDAKFPMLPTNDSIQWEHIEVDLGFEVHGQFTAMVLPDLEQKKNRLYIFEAHKMHQGICYAYIPLRNDGSIETSDGKLKASGKQNLKSRVGPLKVLESDKRLILLGEEWTGSQTKDRIFAYSGSIKKNGSAPDANEWTNVEVGFETTQDWHDDKRFSYSAVVVPGDYH</sequence>
<gene>
    <name evidence="1" type="ORF">EDB81DRAFT_914499</name>
</gene>
<proteinExistence type="predicted"/>